<dbReference type="OrthoDB" id="301415at2759"/>
<dbReference type="AlphaFoldDB" id="A0A1J8Q0Y4"/>
<proteinExistence type="predicted"/>
<evidence type="ECO:0000313" key="1">
    <source>
        <dbReference type="EMBL" id="OJA14733.1"/>
    </source>
</evidence>
<accession>A0A1J8Q0Y4</accession>
<protein>
    <submittedName>
        <fullName evidence="1">Uncharacterized protein</fullName>
    </submittedName>
</protein>
<reference evidence="1 2" key="1">
    <citation type="submission" date="2016-03" db="EMBL/GenBank/DDBJ databases">
        <title>Comparative genomics of the ectomycorrhizal sister species Rhizopogon vinicolor and Rhizopogon vesiculosus (Basidiomycota: Boletales) reveals a divergence of the mating type B locus.</title>
        <authorList>
            <person name="Mujic A.B."/>
            <person name="Kuo A."/>
            <person name="Tritt A."/>
            <person name="Lipzen A."/>
            <person name="Chen C."/>
            <person name="Johnson J."/>
            <person name="Sharma A."/>
            <person name="Barry K."/>
            <person name="Grigoriev I.V."/>
            <person name="Spatafora J.W."/>
        </authorList>
    </citation>
    <scope>NUCLEOTIDE SEQUENCE [LARGE SCALE GENOMIC DNA]</scope>
    <source>
        <strain evidence="1 2">AM-OR11-056</strain>
    </source>
</reference>
<keyword evidence="2" id="KW-1185">Reference proteome</keyword>
<organism evidence="1 2">
    <name type="scientific">Rhizopogon vesiculosus</name>
    <dbReference type="NCBI Taxonomy" id="180088"/>
    <lineage>
        <taxon>Eukaryota</taxon>
        <taxon>Fungi</taxon>
        <taxon>Dikarya</taxon>
        <taxon>Basidiomycota</taxon>
        <taxon>Agaricomycotina</taxon>
        <taxon>Agaricomycetes</taxon>
        <taxon>Agaricomycetidae</taxon>
        <taxon>Boletales</taxon>
        <taxon>Suillineae</taxon>
        <taxon>Rhizopogonaceae</taxon>
        <taxon>Rhizopogon</taxon>
    </lineage>
</organism>
<gene>
    <name evidence="1" type="ORF">AZE42_13818</name>
</gene>
<name>A0A1J8Q0Y4_9AGAM</name>
<dbReference type="Proteomes" id="UP000183567">
    <property type="component" value="Unassembled WGS sequence"/>
</dbReference>
<sequence length="48" mass="5416">MDMAYTFVDEMLKTGKVRKDVENLVPRLRLVHAAPAIPADADNLNNDF</sequence>
<feature type="non-terminal residue" evidence="1">
    <location>
        <position position="48"/>
    </location>
</feature>
<evidence type="ECO:0000313" key="2">
    <source>
        <dbReference type="Proteomes" id="UP000183567"/>
    </source>
</evidence>
<dbReference type="EMBL" id="LVVM01003510">
    <property type="protein sequence ID" value="OJA14733.1"/>
    <property type="molecule type" value="Genomic_DNA"/>
</dbReference>
<comment type="caution">
    <text evidence="1">The sequence shown here is derived from an EMBL/GenBank/DDBJ whole genome shotgun (WGS) entry which is preliminary data.</text>
</comment>